<dbReference type="InterPro" id="IPR005123">
    <property type="entry name" value="Oxoglu/Fe-dep_dioxygenase_dom"/>
</dbReference>
<keyword evidence="5" id="KW-0408">Iron</keyword>
<dbReference type="PANTHER" id="PTHR10869">
    <property type="entry name" value="PROLYL 4-HYDROXYLASE ALPHA SUBUNIT"/>
    <property type="match status" value="1"/>
</dbReference>
<comment type="cofactor">
    <cofactor evidence="1">
        <name>L-ascorbate</name>
        <dbReference type="ChEBI" id="CHEBI:38290"/>
    </cofactor>
</comment>
<protein>
    <recommendedName>
        <fullName evidence="6">Fe2OG dioxygenase domain-containing protein</fullName>
    </recommendedName>
</protein>
<evidence type="ECO:0000313" key="7">
    <source>
        <dbReference type="EMBL" id="ACI64094.1"/>
    </source>
</evidence>
<dbReference type="eggNOG" id="KOG1591">
    <property type="taxonomic scope" value="Eukaryota"/>
</dbReference>
<dbReference type="PaxDb" id="35128-Thaps38110"/>
<dbReference type="GO" id="GO:0005506">
    <property type="term" value="F:iron ion binding"/>
    <property type="evidence" value="ECO:0007669"/>
    <property type="project" value="InterPro"/>
</dbReference>
<organism evidence="7 8">
    <name type="scientific">Thalassiosira pseudonana</name>
    <name type="common">Marine diatom</name>
    <name type="synonym">Cyclotella nana</name>
    <dbReference type="NCBI Taxonomy" id="35128"/>
    <lineage>
        <taxon>Eukaryota</taxon>
        <taxon>Sar</taxon>
        <taxon>Stramenopiles</taxon>
        <taxon>Ochrophyta</taxon>
        <taxon>Bacillariophyta</taxon>
        <taxon>Coscinodiscophyceae</taxon>
        <taxon>Thalassiosirophycidae</taxon>
        <taxon>Thalassiosirales</taxon>
        <taxon>Thalassiosiraceae</taxon>
        <taxon>Thalassiosira</taxon>
    </lineage>
</organism>
<sequence length="207" mass="23869">MVHEYTPVPWVVAIEGFLSDEECNRFIELGGDRYERSTEYASTMNLDGTFDSKESSGRTSTNTWCGEGCRDDPIIKKVIERMESLTGIPYANFEDLQLVRYEIGQRYEEHHDYSSSHEGTQYGPRILTVFFYLNDVEEGGGTQFDELDFVTEPKRGMALIWPSTTNEAPDVMDDWTWHEALPVTKGIKYGANTWIHLRDYQNVSDYC</sequence>
<dbReference type="Pfam" id="PF13640">
    <property type="entry name" value="2OG-FeII_Oxy_3"/>
    <property type="match status" value="1"/>
</dbReference>
<dbReference type="PROSITE" id="PS51471">
    <property type="entry name" value="FE2OG_OXY"/>
    <property type="match status" value="1"/>
</dbReference>
<dbReference type="GO" id="GO:0004656">
    <property type="term" value="F:procollagen-proline 4-dioxygenase activity"/>
    <property type="evidence" value="ECO:0000318"/>
    <property type="project" value="GO_Central"/>
</dbReference>
<dbReference type="SUPFAM" id="SSF51197">
    <property type="entry name" value="Clavaminate synthase-like"/>
    <property type="match status" value="1"/>
</dbReference>
<reference evidence="7 8" key="1">
    <citation type="journal article" date="2004" name="Science">
        <title>The genome of the diatom Thalassiosira pseudonana: ecology, evolution, and metabolism.</title>
        <authorList>
            <person name="Armbrust E.V."/>
            <person name="Berges J.A."/>
            <person name="Bowler C."/>
            <person name="Green B.R."/>
            <person name="Martinez D."/>
            <person name="Putnam N.H."/>
            <person name="Zhou S."/>
            <person name="Allen A.E."/>
            <person name="Apt K.E."/>
            <person name="Bechner M."/>
            <person name="Brzezinski M.A."/>
            <person name="Chaal B.K."/>
            <person name="Chiovitti A."/>
            <person name="Davis A.K."/>
            <person name="Demarest M.S."/>
            <person name="Detter J.C."/>
            <person name="Glavina T."/>
            <person name="Goodstein D."/>
            <person name="Hadi M.Z."/>
            <person name="Hellsten U."/>
            <person name="Hildebrand M."/>
            <person name="Jenkins B.D."/>
            <person name="Jurka J."/>
            <person name="Kapitonov V.V."/>
            <person name="Kroger N."/>
            <person name="Lau W.W."/>
            <person name="Lane T.W."/>
            <person name="Larimer F.W."/>
            <person name="Lippmeier J.C."/>
            <person name="Lucas S."/>
            <person name="Medina M."/>
            <person name="Montsant A."/>
            <person name="Obornik M."/>
            <person name="Parker M.S."/>
            <person name="Palenik B."/>
            <person name="Pazour G.J."/>
            <person name="Richardson P.M."/>
            <person name="Rynearson T.A."/>
            <person name="Saito M.A."/>
            <person name="Schwartz D.C."/>
            <person name="Thamatrakoln K."/>
            <person name="Valentin K."/>
            <person name="Vardi A."/>
            <person name="Wilkerson F.P."/>
            <person name="Rokhsar D.S."/>
        </authorList>
    </citation>
    <scope>NUCLEOTIDE SEQUENCE [LARGE SCALE GENOMIC DNA]</scope>
    <source>
        <strain evidence="7 8">CCMP1335</strain>
    </source>
</reference>
<dbReference type="OMA" id="NANAMHA"/>
<dbReference type="KEGG" id="tps:THAPS_38110"/>
<dbReference type="Proteomes" id="UP000001449">
    <property type="component" value="Chromosome 18"/>
</dbReference>
<dbReference type="GeneID" id="7442938"/>
<gene>
    <name evidence="7" type="ORF">THAPS_38110</name>
</gene>
<evidence type="ECO:0000256" key="1">
    <source>
        <dbReference type="ARBA" id="ARBA00001961"/>
    </source>
</evidence>
<dbReference type="InterPro" id="IPR044862">
    <property type="entry name" value="Pro_4_hyd_alph_FE2OG_OXY"/>
</dbReference>
<dbReference type="SMART" id="SM00702">
    <property type="entry name" value="P4Hc"/>
    <property type="match status" value="1"/>
</dbReference>
<proteinExistence type="predicted"/>
<dbReference type="AlphaFoldDB" id="B5YLK5"/>
<dbReference type="InterPro" id="IPR006620">
    <property type="entry name" value="Pro_4_hyd_alph"/>
</dbReference>
<dbReference type="RefSeq" id="XP_002295377.1">
    <property type="nucleotide sequence ID" value="XM_002295341.1"/>
</dbReference>
<dbReference type="STRING" id="35128.B5YLK5"/>
<evidence type="ECO:0000256" key="3">
    <source>
        <dbReference type="ARBA" id="ARBA00022964"/>
    </source>
</evidence>
<evidence type="ECO:0000313" key="8">
    <source>
        <dbReference type="Proteomes" id="UP000001449"/>
    </source>
</evidence>
<dbReference type="Gene3D" id="2.60.120.620">
    <property type="entry name" value="q2cbj1_9rhob like domain"/>
    <property type="match status" value="1"/>
</dbReference>
<keyword evidence="2" id="KW-0479">Metal-binding</keyword>
<evidence type="ECO:0000259" key="6">
    <source>
        <dbReference type="PROSITE" id="PS51471"/>
    </source>
</evidence>
<dbReference type="GO" id="GO:0005783">
    <property type="term" value="C:endoplasmic reticulum"/>
    <property type="evidence" value="ECO:0000318"/>
    <property type="project" value="GO_Central"/>
</dbReference>
<dbReference type="PANTHER" id="PTHR10869:SF235">
    <property type="entry name" value="PROCOLLAGEN-PROLINE 4-DIOXYGENASE"/>
    <property type="match status" value="1"/>
</dbReference>
<accession>B5YLK5</accession>
<evidence type="ECO:0000256" key="4">
    <source>
        <dbReference type="ARBA" id="ARBA00023002"/>
    </source>
</evidence>
<dbReference type="EMBL" id="CP001159">
    <property type="protein sequence ID" value="ACI64094.1"/>
    <property type="molecule type" value="Genomic_DNA"/>
</dbReference>
<dbReference type="InterPro" id="IPR045054">
    <property type="entry name" value="P4HA-like"/>
</dbReference>
<name>B5YLK5_THAPS</name>
<keyword evidence="8" id="KW-1185">Reference proteome</keyword>
<dbReference type="FunFam" id="2.60.120.620:FF:000031">
    <property type="entry name" value="Predicted protein"/>
    <property type="match status" value="1"/>
</dbReference>
<evidence type="ECO:0000256" key="2">
    <source>
        <dbReference type="ARBA" id="ARBA00022723"/>
    </source>
</evidence>
<keyword evidence="3" id="KW-0223">Dioxygenase</keyword>
<dbReference type="HOGENOM" id="CLU_058132_3_1_1"/>
<dbReference type="InParanoid" id="B5YLK5"/>
<evidence type="ECO:0000256" key="5">
    <source>
        <dbReference type="ARBA" id="ARBA00023004"/>
    </source>
</evidence>
<feature type="domain" description="Fe2OG dioxygenase" evidence="6">
    <location>
        <begin position="92"/>
        <end position="197"/>
    </location>
</feature>
<dbReference type="GO" id="GO:0031418">
    <property type="term" value="F:L-ascorbic acid binding"/>
    <property type="evidence" value="ECO:0007669"/>
    <property type="project" value="InterPro"/>
</dbReference>
<reference evidence="7 8" key="2">
    <citation type="journal article" date="2008" name="Nature">
        <title>The Phaeodactylum genome reveals the evolutionary history of diatom genomes.</title>
        <authorList>
            <person name="Bowler C."/>
            <person name="Allen A.E."/>
            <person name="Badger J.H."/>
            <person name="Grimwood J."/>
            <person name="Jabbari K."/>
            <person name="Kuo A."/>
            <person name="Maheswari U."/>
            <person name="Martens C."/>
            <person name="Maumus F."/>
            <person name="Otillar R.P."/>
            <person name="Rayko E."/>
            <person name="Salamov A."/>
            <person name="Vandepoele K."/>
            <person name="Beszteri B."/>
            <person name="Gruber A."/>
            <person name="Heijde M."/>
            <person name="Katinka M."/>
            <person name="Mock T."/>
            <person name="Valentin K."/>
            <person name="Verret F."/>
            <person name="Berges J.A."/>
            <person name="Brownlee C."/>
            <person name="Cadoret J.P."/>
            <person name="Chiovitti A."/>
            <person name="Choi C.J."/>
            <person name="Coesel S."/>
            <person name="De Martino A."/>
            <person name="Detter J.C."/>
            <person name="Durkin C."/>
            <person name="Falciatore A."/>
            <person name="Fournet J."/>
            <person name="Haruta M."/>
            <person name="Huysman M.J."/>
            <person name="Jenkins B.D."/>
            <person name="Jiroutova K."/>
            <person name="Jorgensen R.E."/>
            <person name="Joubert Y."/>
            <person name="Kaplan A."/>
            <person name="Kroger N."/>
            <person name="Kroth P.G."/>
            <person name="La Roche J."/>
            <person name="Lindquist E."/>
            <person name="Lommer M."/>
            <person name="Martin-Jezequel V."/>
            <person name="Lopez P.J."/>
            <person name="Lucas S."/>
            <person name="Mangogna M."/>
            <person name="McGinnis K."/>
            <person name="Medlin L.K."/>
            <person name="Montsant A."/>
            <person name="Oudot-Le Secq M.P."/>
            <person name="Napoli C."/>
            <person name="Obornik M."/>
            <person name="Parker M.S."/>
            <person name="Petit J.L."/>
            <person name="Porcel B.M."/>
            <person name="Poulsen N."/>
            <person name="Robison M."/>
            <person name="Rychlewski L."/>
            <person name="Rynearson T.A."/>
            <person name="Schmutz J."/>
            <person name="Shapiro H."/>
            <person name="Siaut M."/>
            <person name="Stanley M."/>
            <person name="Sussman M.R."/>
            <person name="Taylor A.R."/>
            <person name="Vardi A."/>
            <person name="von Dassow P."/>
            <person name="Vyverman W."/>
            <person name="Willis A."/>
            <person name="Wyrwicz L.S."/>
            <person name="Rokhsar D.S."/>
            <person name="Weissenbach J."/>
            <person name="Armbrust E.V."/>
            <person name="Green B.R."/>
            <person name="Van de Peer Y."/>
            <person name="Grigoriev I.V."/>
        </authorList>
    </citation>
    <scope>NUCLEOTIDE SEQUENCE [LARGE SCALE GENOMIC DNA]</scope>
    <source>
        <strain evidence="7 8">CCMP1335</strain>
    </source>
</reference>
<keyword evidence="4" id="KW-0560">Oxidoreductase</keyword>